<feature type="binding site" evidence="10">
    <location>
        <begin position="12"/>
        <end position="17"/>
    </location>
    <ligand>
        <name>substrate</name>
    </ligand>
</feature>
<comment type="subunit">
    <text evidence="10">Monomer.</text>
</comment>
<keyword evidence="8 10" id="KW-0460">Magnesium</keyword>
<organism evidence="14 15">
    <name type="scientific">Flintibacter faecis</name>
    <dbReference type="NCBI Taxonomy" id="2763047"/>
    <lineage>
        <taxon>Bacteria</taxon>
        <taxon>Bacillati</taxon>
        <taxon>Bacillota</taxon>
        <taxon>Clostridia</taxon>
        <taxon>Eubacteriales</taxon>
        <taxon>Flintibacter</taxon>
    </lineage>
</organism>
<feature type="site" description="Interaction with substrate tRNA" evidence="10">
    <location>
        <position position="124"/>
    </location>
</feature>
<dbReference type="AlphaFoldDB" id="A0A8J6J5J2"/>
<comment type="cofactor">
    <cofactor evidence="1 10">
        <name>Mg(2+)</name>
        <dbReference type="ChEBI" id="CHEBI:18420"/>
    </cofactor>
</comment>
<dbReference type="FunFam" id="1.10.20.140:FF:000001">
    <property type="entry name" value="tRNA dimethylallyltransferase"/>
    <property type="match status" value="1"/>
</dbReference>
<dbReference type="EC" id="2.5.1.75" evidence="10"/>
<evidence type="ECO:0000256" key="3">
    <source>
        <dbReference type="ARBA" id="ARBA00005842"/>
    </source>
</evidence>
<dbReference type="GO" id="GO:0006400">
    <property type="term" value="P:tRNA modification"/>
    <property type="evidence" value="ECO:0007669"/>
    <property type="project" value="TreeGrafter"/>
</dbReference>
<evidence type="ECO:0000256" key="4">
    <source>
        <dbReference type="ARBA" id="ARBA00022679"/>
    </source>
</evidence>
<dbReference type="Pfam" id="PF01715">
    <property type="entry name" value="IPPT"/>
    <property type="match status" value="1"/>
</dbReference>
<dbReference type="InterPro" id="IPR027417">
    <property type="entry name" value="P-loop_NTPase"/>
</dbReference>
<comment type="caution">
    <text evidence="14">The sequence shown here is derived from an EMBL/GenBank/DDBJ whole genome shotgun (WGS) entry which is preliminary data.</text>
</comment>
<evidence type="ECO:0000256" key="11">
    <source>
        <dbReference type="RuleBase" id="RU003783"/>
    </source>
</evidence>
<dbReference type="RefSeq" id="WP_186878583.1">
    <property type="nucleotide sequence ID" value="NZ_JACOPN010000005.1"/>
</dbReference>
<evidence type="ECO:0000256" key="1">
    <source>
        <dbReference type="ARBA" id="ARBA00001946"/>
    </source>
</evidence>
<evidence type="ECO:0000256" key="8">
    <source>
        <dbReference type="ARBA" id="ARBA00022842"/>
    </source>
</evidence>
<evidence type="ECO:0000256" key="10">
    <source>
        <dbReference type="HAMAP-Rule" id="MF_00185"/>
    </source>
</evidence>
<dbReference type="InterPro" id="IPR018022">
    <property type="entry name" value="IPT"/>
</dbReference>
<dbReference type="Proteomes" id="UP000602260">
    <property type="component" value="Unassembled WGS sequence"/>
</dbReference>
<comment type="similarity">
    <text evidence="3 10 13">Belongs to the IPP transferase family.</text>
</comment>
<feature type="binding site" evidence="10">
    <location>
        <begin position="10"/>
        <end position="17"/>
    </location>
    <ligand>
        <name>ATP</name>
        <dbReference type="ChEBI" id="CHEBI:30616"/>
    </ligand>
</feature>
<reference evidence="14" key="1">
    <citation type="submission" date="2020-08" db="EMBL/GenBank/DDBJ databases">
        <title>Genome public.</title>
        <authorList>
            <person name="Liu C."/>
            <person name="Sun Q."/>
        </authorList>
    </citation>
    <scope>NUCLEOTIDE SEQUENCE</scope>
    <source>
        <strain evidence="14">BX5</strain>
    </source>
</reference>
<keyword evidence="6 10" id="KW-0547">Nucleotide-binding</keyword>
<evidence type="ECO:0000313" key="15">
    <source>
        <dbReference type="Proteomes" id="UP000602260"/>
    </source>
</evidence>
<feature type="site" description="Interaction with substrate tRNA" evidence="10">
    <location>
        <position position="101"/>
    </location>
</feature>
<comment type="function">
    <text evidence="2 10 12">Catalyzes the transfer of a dimethylallyl group onto the adenine at position 37 in tRNAs that read codons beginning with uridine, leading to the formation of N6-(dimethylallyl)adenosine (i(6)A).</text>
</comment>
<dbReference type="GO" id="GO:0005524">
    <property type="term" value="F:ATP binding"/>
    <property type="evidence" value="ECO:0007669"/>
    <property type="project" value="UniProtKB-UniRule"/>
</dbReference>
<accession>A0A8J6J5J2</accession>
<evidence type="ECO:0000256" key="12">
    <source>
        <dbReference type="RuleBase" id="RU003784"/>
    </source>
</evidence>
<name>A0A8J6J5J2_9FIRM</name>
<dbReference type="GO" id="GO:0052381">
    <property type="term" value="F:tRNA dimethylallyltransferase activity"/>
    <property type="evidence" value="ECO:0007669"/>
    <property type="project" value="UniProtKB-UniRule"/>
</dbReference>
<evidence type="ECO:0000256" key="2">
    <source>
        <dbReference type="ARBA" id="ARBA00003213"/>
    </source>
</evidence>
<dbReference type="SUPFAM" id="SSF52540">
    <property type="entry name" value="P-loop containing nucleoside triphosphate hydrolases"/>
    <property type="match status" value="2"/>
</dbReference>
<comment type="catalytic activity">
    <reaction evidence="9 10 11">
        <text>adenosine(37) in tRNA + dimethylallyl diphosphate = N(6)-dimethylallyladenosine(37) in tRNA + diphosphate</text>
        <dbReference type="Rhea" id="RHEA:26482"/>
        <dbReference type="Rhea" id="RHEA-COMP:10162"/>
        <dbReference type="Rhea" id="RHEA-COMP:10375"/>
        <dbReference type="ChEBI" id="CHEBI:33019"/>
        <dbReference type="ChEBI" id="CHEBI:57623"/>
        <dbReference type="ChEBI" id="CHEBI:74411"/>
        <dbReference type="ChEBI" id="CHEBI:74415"/>
        <dbReference type="EC" id="2.5.1.75"/>
    </reaction>
</comment>
<dbReference type="Gene3D" id="3.40.50.300">
    <property type="entry name" value="P-loop containing nucleotide triphosphate hydrolases"/>
    <property type="match status" value="1"/>
</dbReference>
<proteinExistence type="inferred from homology"/>
<dbReference type="PANTHER" id="PTHR11088:SF60">
    <property type="entry name" value="TRNA DIMETHYLALLYLTRANSFERASE"/>
    <property type="match status" value="1"/>
</dbReference>
<evidence type="ECO:0000256" key="13">
    <source>
        <dbReference type="RuleBase" id="RU003785"/>
    </source>
</evidence>
<keyword evidence="7 10" id="KW-0067">ATP-binding</keyword>
<evidence type="ECO:0000256" key="6">
    <source>
        <dbReference type="ARBA" id="ARBA00022741"/>
    </source>
</evidence>
<dbReference type="InterPro" id="IPR039657">
    <property type="entry name" value="Dimethylallyltransferase"/>
</dbReference>
<dbReference type="NCBIfam" id="TIGR00174">
    <property type="entry name" value="miaA"/>
    <property type="match status" value="1"/>
</dbReference>
<evidence type="ECO:0000313" key="14">
    <source>
        <dbReference type="EMBL" id="MBC5717297.1"/>
    </source>
</evidence>
<dbReference type="Gene3D" id="1.10.20.140">
    <property type="match status" value="1"/>
</dbReference>
<dbReference type="HAMAP" id="MF_00185">
    <property type="entry name" value="IPP_trans"/>
    <property type="match status" value="1"/>
</dbReference>
<keyword evidence="15" id="KW-1185">Reference proteome</keyword>
<feature type="region of interest" description="Interaction with substrate tRNA" evidence="10">
    <location>
        <begin position="35"/>
        <end position="38"/>
    </location>
</feature>
<sequence>MPPKILVICGPTASGKTALAVELARRHNGEVVSADSMQLYRRMDIGTAKPTPEEMGGVPHHMLDVADPEEDFSVARYVDMAARCVDDILSRGRLPILAGGTGLYIDSLLSGRTFAPFQPDSPLRGQLEEQLRREGGAAMLSRLAQVDPDSAARLHPNDEKRIIRALEVYQSTGKTITQHNLETRAIPPRYDALTLALAFEQREDMWSRIDRRVDQMMDQGLVDEVQRLLDSGVPAKCTAMQAIGYKEMAAALLSHGDVSAGAEEVKLRSRQYAKRQLTWFRRNRAARWLLWGREPDFAAALQTSTEYMEEFGLV</sequence>
<dbReference type="PANTHER" id="PTHR11088">
    <property type="entry name" value="TRNA DIMETHYLALLYLTRANSFERASE"/>
    <property type="match status" value="1"/>
</dbReference>
<dbReference type="EMBL" id="JACOPN010000005">
    <property type="protein sequence ID" value="MBC5717297.1"/>
    <property type="molecule type" value="Genomic_DNA"/>
</dbReference>
<evidence type="ECO:0000256" key="7">
    <source>
        <dbReference type="ARBA" id="ARBA00022840"/>
    </source>
</evidence>
<comment type="caution">
    <text evidence="10">Lacks conserved residue(s) required for the propagation of feature annotation.</text>
</comment>
<gene>
    <name evidence="10 14" type="primary">miaA</name>
    <name evidence="14" type="ORF">H8S55_08200</name>
</gene>
<keyword evidence="5 10" id="KW-0819">tRNA processing</keyword>
<keyword evidence="4 10" id="KW-0808">Transferase</keyword>
<evidence type="ECO:0000256" key="5">
    <source>
        <dbReference type="ARBA" id="ARBA00022694"/>
    </source>
</evidence>
<protein>
    <recommendedName>
        <fullName evidence="10">tRNA dimethylallyltransferase</fullName>
        <ecNumber evidence="10">2.5.1.75</ecNumber>
    </recommendedName>
    <alternativeName>
        <fullName evidence="10">Dimethylallyl diphosphate:tRNA dimethylallyltransferase</fullName>
        <shortName evidence="10">DMAPP:tRNA dimethylallyltransferase</shortName>
        <shortName evidence="10">DMATase</shortName>
    </alternativeName>
    <alternativeName>
        <fullName evidence="10">Isopentenyl-diphosphate:tRNA isopentenyltransferase</fullName>
        <shortName evidence="10">IPP transferase</shortName>
        <shortName evidence="10">IPPT</shortName>
        <shortName evidence="10">IPTase</shortName>
    </alternativeName>
</protein>
<evidence type="ECO:0000256" key="9">
    <source>
        <dbReference type="ARBA" id="ARBA00049563"/>
    </source>
</evidence>